<evidence type="ECO:0000256" key="2">
    <source>
        <dbReference type="SAM" id="SignalP"/>
    </source>
</evidence>
<feature type="compositionally biased region" description="Basic and acidic residues" evidence="1">
    <location>
        <begin position="48"/>
        <end position="59"/>
    </location>
</feature>
<dbReference type="Proteomes" id="UP001167357">
    <property type="component" value="Unassembled WGS sequence"/>
</dbReference>
<feature type="region of interest" description="Disordered" evidence="1">
    <location>
        <begin position="241"/>
        <end position="267"/>
    </location>
</feature>
<feature type="region of interest" description="Disordered" evidence="1">
    <location>
        <begin position="36"/>
        <end position="60"/>
    </location>
</feature>
<feature type="signal peptide" evidence="2">
    <location>
        <begin position="1"/>
        <end position="23"/>
    </location>
</feature>
<reference evidence="3" key="1">
    <citation type="submission" date="2022-04" db="EMBL/GenBank/DDBJ databases">
        <title>Genomic comparison of 19 strains of Xanthomonas nasturtii, a newly emerging watercress pathogen.</title>
        <authorList>
            <person name="Harrison J."/>
            <person name="Greer S."/>
            <person name="Hussain R."/>
            <person name="Lascelles D."/>
            <person name="Roberts M."/>
            <person name="Carter B."/>
            <person name="Bryning A."/>
            <person name="Carroll S."/>
            <person name="Aspin A."/>
            <person name="Cruz L."/>
            <person name="Cruz J."/>
            <person name="Grant M."/>
            <person name="Vicente J."/>
            <person name="Studholme D.J."/>
        </authorList>
    </citation>
    <scope>NUCLEOTIDE SEQUENCE</scope>
    <source>
        <strain evidence="3">10016B</strain>
    </source>
</reference>
<keyword evidence="4" id="KW-1185">Reference proteome</keyword>
<evidence type="ECO:0000313" key="3">
    <source>
        <dbReference type="EMBL" id="MCL1552849.1"/>
    </source>
</evidence>
<name>A0ABT0LU46_9XANT</name>
<evidence type="ECO:0000256" key="1">
    <source>
        <dbReference type="SAM" id="MobiDB-lite"/>
    </source>
</evidence>
<keyword evidence="2" id="KW-0732">Signal</keyword>
<comment type="caution">
    <text evidence="3">The sequence shown here is derived from an EMBL/GenBank/DDBJ whole genome shotgun (WGS) entry which is preliminary data.</text>
</comment>
<evidence type="ECO:0000313" key="4">
    <source>
        <dbReference type="Proteomes" id="UP001167357"/>
    </source>
</evidence>
<accession>A0ABT0LU46</accession>
<gene>
    <name evidence="3" type="ORF">M3O51_16435</name>
</gene>
<proteinExistence type="predicted"/>
<sequence length="267" mass="28788">MMQRALARAVVGALYLACVVFIAACTPGNAPSAEAERAKLPAKNQVGKKPESSPQKELKMPSTVNAKLNDQGEIDVKISGIAVSIKAQGCSERSSGIFLCNNSVIVEVTFKDGKPIAVEPEALYLDSNATLYHGPLDDSYKKNGHSIILTDINSDGHEDLVIWSGKEGNYGGSSYSVYLYNSARQRLVFNQSLSDITVMANGLFSVKGNTLTSSSGDGCCIHVFDTYEFKNDEAVLVERVTEDTNDPANPKQVTERLQNGEMKEAAN</sequence>
<dbReference type="InterPro" id="IPR028994">
    <property type="entry name" value="Integrin_alpha_N"/>
</dbReference>
<feature type="chain" id="PRO_5045724166" evidence="2">
    <location>
        <begin position="24"/>
        <end position="267"/>
    </location>
</feature>
<organism evidence="3 4">
    <name type="scientific">Xanthomonas nasturtii</name>
    <dbReference type="NCBI Taxonomy" id="1843581"/>
    <lineage>
        <taxon>Bacteria</taxon>
        <taxon>Pseudomonadati</taxon>
        <taxon>Pseudomonadota</taxon>
        <taxon>Gammaproteobacteria</taxon>
        <taxon>Lysobacterales</taxon>
        <taxon>Lysobacteraceae</taxon>
        <taxon>Xanthomonas</taxon>
    </lineage>
</organism>
<protein>
    <submittedName>
        <fullName evidence="3">FG-GAP repeat protein</fullName>
    </submittedName>
</protein>
<dbReference type="SUPFAM" id="SSF69318">
    <property type="entry name" value="Integrin alpha N-terminal domain"/>
    <property type="match status" value="1"/>
</dbReference>
<dbReference type="PROSITE" id="PS51257">
    <property type="entry name" value="PROKAR_LIPOPROTEIN"/>
    <property type="match status" value="1"/>
</dbReference>
<dbReference type="RefSeq" id="WP_249048250.1">
    <property type="nucleotide sequence ID" value="NZ_JAMBEC010000044.1"/>
</dbReference>
<dbReference type="NCBIfam" id="NF047539">
    <property type="entry name" value="XAC2610_fam"/>
    <property type="match status" value="1"/>
</dbReference>
<dbReference type="InterPro" id="IPR058087">
    <property type="entry name" value="XAC2610_dom"/>
</dbReference>
<dbReference type="EMBL" id="JAMBED010000045">
    <property type="protein sequence ID" value="MCL1552849.1"/>
    <property type="molecule type" value="Genomic_DNA"/>
</dbReference>